<protein>
    <recommendedName>
        <fullName evidence="14">dihydrouracil dehydrogenase (NAD(+))</fullName>
        <ecNumber evidence="14">1.3.1.1</ecNumber>
    </recommendedName>
    <alternativeName>
        <fullName evidence="9">Dihydrothymine dehydrogenase</fullName>
    </alternativeName>
    <alternativeName>
        <fullName evidence="8">Dihydrouracil dehydrogenase</fullName>
    </alternativeName>
</protein>
<keyword evidence="3" id="KW-0288">FMN</keyword>
<proteinExistence type="predicted"/>
<keyword evidence="2" id="KW-0285">Flavoprotein</keyword>
<keyword evidence="6" id="KW-0408">Iron</keyword>
<comment type="cofactor">
    <cofactor evidence="1">
        <name>FMN</name>
        <dbReference type="ChEBI" id="CHEBI:58210"/>
    </cofactor>
</comment>
<dbReference type="PANTHER" id="PTHR43073:SF2">
    <property type="entry name" value="DIHYDROPYRIMIDINE DEHYDROGENASE [NADP(+)]"/>
    <property type="match status" value="1"/>
</dbReference>
<evidence type="ECO:0000256" key="9">
    <source>
        <dbReference type="ARBA" id="ARBA00032722"/>
    </source>
</evidence>
<dbReference type="InterPro" id="IPR036188">
    <property type="entry name" value="FAD/NAD-bd_sf"/>
</dbReference>
<sequence length="997" mass="110131">MSEVMRPMAFEQLVDWILTEKKKYGTVFGERHPYYADAKYNRIIFGRNLETPIGPAAGPNTQLTQNIVAAYYTGSRFFELKTVQVMDGDELAACINRPCIKADDECYNCEWSTELFVPQAMEEYIKAWFLLKVISKEFGLGAADGFQFNISVGYDLAGIQSEKIDNFLNTMKHAQDSKIFKSCKAYLLEHVDLFEKVTREDIEAISGDICNSVTISTLHGCPPQEIERIAMYLITEKGFHTFIKCNPTLLGYEYARKTMDDMGYDYVAFGDFHFKDDLQYSDAVPMLKRLMAVCQERNLEFGVKITNTFPVDVKQGELPSEEMYMSGKSLYPLSISVASMLAKDFDGALRISYSGGADYHNIKGIVDAGIWPVTMATTLLKPGGYDRISQIAPLLDEENVVFRGVDAEKTAKLVEDAKTNRYHVKSVKPLPSRKINREVPLIDCFIAPCKEGCPIHQDITTYLQLVGEGKYEEAMDVITEKNPLPFITGTICAHACMGKCTRNFYEDPVHIREMKKVAADNGYDALIAKLSAPAVTKEGKAAVVGGGPAGMAAAYFLRRAGMAVTLFEKKSALGGVVRHVIPEFRIPGTSIDKDAALLEKIGVEIRTNTEITSVEALKGEGYTNVVLAVGAYKPGNVRLEAGEAVNALKFLEEFKAKDGNLDLGKVVAVIGGGNTAMDTARAAKRTKGVEKVSLVYRRTKRYMPADEEELVMAVEDGVEFMELLAPVKAENGKLICKVMELGEPDASGRRGVNETEEIREIPADTVIAAVGEKVPEEFYRANGLNVNERGRAFANEDTCESSVAGVYVVGDGLGGPATVVEGIRDGLKAAEAIIGEKLVRDYDAKTEEAVIYERKGNLSDIRTDADESKRCLNCAAICENCVEVCPNRANISIRVPGLAKHQVIHVDYMCNECGNCKSFCPYSSAPYLDKFTLFADEADMENSKNQGFTVLDKESVTCKVRLLGEVTTWTKGEETRIPESLQKLMETVCAEYAYLLR</sequence>
<dbReference type="NCBIfam" id="TIGR03315">
    <property type="entry name" value="Se_ygfK"/>
    <property type="match status" value="1"/>
</dbReference>
<comment type="catalytic activity">
    <reaction evidence="11">
        <text>5,6-dihydrouracil + NAD(+) = uracil + NADH + H(+)</text>
        <dbReference type="Rhea" id="RHEA:20189"/>
        <dbReference type="ChEBI" id="CHEBI:15378"/>
        <dbReference type="ChEBI" id="CHEBI:15901"/>
        <dbReference type="ChEBI" id="CHEBI:17568"/>
        <dbReference type="ChEBI" id="CHEBI:57540"/>
        <dbReference type="ChEBI" id="CHEBI:57945"/>
        <dbReference type="EC" id="1.3.1.1"/>
    </reaction>
</comment>
<evidence type="ECO:0000256" key="14">
    <source>
        <dbReference type="ARBA" id="ARBA00049728"/>
    </source>
</evidence>
<dbReference type="RefSeq" id="WP_117604325.1">
    <property type="nucleotide sequence ID" value="NZ_BHGK01000001.1"/>
</dbReference>
<evidence type="ECO:0000256" key="12">
    <source>
        <dbReference type="ARBA" id="ARBA00049578"/>
    </source>
</evidence>
<dbReference type="Proteomes" id="UP000265643">
    <property type="component" value="Unassembled WGS sequence"/>
</dbReference>
<dbReference type="PRINTS" id="PR00419">
    <property type="entry name" value="ADXRDTASE"/>
</dbReference>
<dbReference type="SUPFAM" id="SSF46548">
    <property type="entry name" value="alpha-helical ferredoxin"/>
    <property type="match status" value="2"/>
</dbReference>
<dbReference type="SUPFAM" id="SSF51395">
    <property type="entry name" value="FMN-linked oxidoreductases"/>
    <property type="match status" value="1"/>
</dbReference>
<dbReference type="InterPro" id="IPR028261">
    <property type="entry name" value="DPD_II"/>
</dbReference>
<dbReference type="InterPro" id="IPR017896">
    <property type="entry name" value="4Fe4S_Fe-S-bd"/>
</dbReference>
<name>A0A391PDR1_9FIRM</name>
<dbReference type="InterPro" id="IPR023753">
    <property type="entry name" value="FAD/NAD-binding_dom"/>
</dbReference>
<reference evidence="17" key="1">
    <citation type="submission" date="2018-09" db="EMBL/GenBank/DDBJ databases">
        <title>Draft Genome Sequence of Mediterraneibacter sp. KCTC 15684.</title>
        <authorList>
            <person name="Kim J.S."/>
            <person name="Han K.I."/>
            <person name="Suh M.K."/>
            <person name="Lee K.C."/>
            <person name="Eom M.K."/>
            <person name="Lee J.H."/>
            <person name="Park S.H."/>
            <person name="Kang S.W."/>
            <person name="Park J.E."/>
            <person name="Oh B.S."/>
            <person name="Yu S.Y."/>
            <person name="Choi S.H."/>
            <person name="Lee D.H."/>
            <person name="Yoon H."/>
            <person name="Kim B."/>
            <person name="Yang S.J."/>
            <person name="Lee J.S."/>
        </authorList>
    </citation>
    <scope>NUCLEOTIDE SEQUENCE [LARGE SCALE GENOMIC DNA]</scope>
    <source>
        <strain evidence="17">KCTC 15684</strain>
    </source>
</reference>
<evidence type="ECO:0000313" key="16">
    <source>
        <dbReference type="EMBL" id="GCA67979.1"/>
    </source>
</evidence>
<accession>A0A391PDR1</accession>
<dbReference type="GO" id="GO:0004159">
    <property type="term" value="F:dihydropyrimidine dehydrogenase (NAD+) activity"/>
    <property type="evidence" value="ECO:0007669"/>
    <property type="project" value="UniProtKB-EC"/>
</dbReference>
<dbReference type="Gene3D" id="1.10.1060.10">
    <property type="entry name" value="Alpha-helical ferredoxin"/>
    <property type="match status" value="1"/>
</dbReference>
<keyword evidence="7" id="KW-0411">Iron-sulfur</keyword>
<evidence type="ECO:0000256" key="10">
    <source>
        <dbReference type="ARBA" id="ARBA00047685"/>
    </source>
</evidence>
<dbReference type="PROSITE" id="PS00198">
    <property type="entry name" value="4FE4S_FER_1"/>
    <property type="match status" value="1"/>
</dbReference>
<evidence type="ECO:0000256" key="4">
    <source>
        <dbReference type="ARBA" id="ARBA00022723"/>
    </source>
</evidence>
<dbReference type="GO" id="GO:0051536">
    <property type="term" value="F:iron-sulfur cluster binding"/>
    <property type="evidence" value="ECO:0007669"/>
    <property type="project" value="UniProtKB-KW"/>
</dbReference>
<evidence type="ECO:0000313" key="17">
    <source>
        <dbReference type="Proteomes" id="UP000265643"/>
    </source>
</evidence>
<dbReference type="EC" id="1.3.1.1" evidence="14"/>
<evidence type="ECO:0000256" key="2">
    <source>
        <dbReference type="ARBA" id="ARBA00022630"/>
    </source>
</evidence>
<gene>
    <name evidence="16" type="ORF">KGMB01110_24150</name>
</gene>
<comment type="catalytic activity">
    <reaction evidence="10">
        <text>5,6-dihydrothymine + NAD(+) = thymine + NADH + H(+)</text>
        <dbReference type="Rhea" id="RHEA:28791"/>
        <dbReference type="ChEBI" id="CHEBI:15378"/>
        <dbReference type="ChEBI" id="CHEBI:17821"/>
        <dbReference type="ChEBI" id="CHEBI:27468"/>
        <dbReference type="ChEBI" id="CHEBI:57540"/>
        <dbReference type="ChEBI" id="CHEBI:57945"/>
        <dbReference type="EC" id="1.3.1.1"/>
    </reaction>
</comment>
<evidence type="ECO:0000256" key="8">
    <source>
        <dbReference type="ARBA" id="ARBA00030119"/>
    </source>
</evidence>
<dbReference type="InterPro" id="IPR009051">
    <property type="entry name" value="Helical_ferredxn"/>
</dbReference>
<comment type="caution">
    <text evidence="16">The sequence shown here is derived from an EMBL/GenBank/DDBJ whole genome shotgun (WGS) entry which is preliminary data.</text>
</comment>
<evidence type="ECO:0000256" key="5">
    <source>
        <dbReference type="ARBA" id="ARBA00023002"/>
    </source>
</evidence>
<dbReference type="PANTHER" id="PTHR43073">
    <property type="entry name" value="DIHYDROPYRIMIDINE DEHYDROGENASE [NADP(+)]"/>
    <property type="match status" value="1"/>
</dbReference>
<dbReference type="SUPFAM" id="SSF51971">
    <property type="entry name" value="Nucleotide-binding domain"/>
    <property type="match status" value="1"/>
</dbReference>
<dbReference type="Pfam" id="PF07992">
    <property type="entry name" value="Pyr_redox_2"/>
    <property type="match status" value="1"/>
</dbReference>
<dbReference type="PROSITE" id="PS51379">
    <property type="entry name" value="4FE4S_FER_2"/>
    <property type="match status" value="1"/>
</dbReference>
<keyword evidence="4" id="KW-0479">Metal-binding</keyword>
<evidence type="ECO:0000256" key="3">
    <source>
        <dbReference type="ARBA" id="ARBA00022643"/>
    </source>
</evidence>
<evidence type="ECO:0000259" key="15">
    <source>
        <dbReference type="PROSITE" id="PS51379"/>
    </source>
</evidence>
<organism evidence="16 17">
    <name type="scientific">Mediterraneibacter butyricigenes</name>
    <dbReference type="NCBI Taxonomy" id="2316025"/>
    <lineage>
        <taxon>Bacteria</taxon>
        <taxon>Bacillati</taxon>
        <taxon>Bacillota</taxon>
        <taxon>Clostridia</taxon>
        <taxon>Lachnospirales</taxon>
        <taxon>Lachnospiraceae</taxon>
        <taxon>Mediterraneibacter</taxon>
    </lineage>
</organism>
<keyword evidence="5" id="KW-0560">Oxidoreductase</keyword>
<evidence type="ECO:0000256" key="11">
    <source>
        <dbReference type="ARBA" id="ARBA00048792"/>
    </source>
</evidence>
<dbReference type="InterPro" id="IPR017900">
    <property type="entry name" value="4Fe4S_Fe_S_CS"/>
</dbReference>
<dbReference type="EMBL" id="BHGK01000001">
    <property type="protein sequence ID" value="GCA67979.1"/>
    <property type="molecule type" value="Genomic_DNA"/>
</dbReference>
<comment type="function">
    <text evidence="12">Involved in pyrimidine base degradation. Catalyzes physiologically the reduction of uracil to 5,6-dihydrouracil (DHU) by using NADH as a specific cosubstrate. It also catalyzes the reverse reaction and the reduction of thymine to 5,6-dihydrothymine (DHT).</text>
</comment>
<dbReference type="GO" id="GO:0046872">
    <property type="term" value="F:metal ion binding"/>
    <property type="evidence" value="ECO:0007669"/>
    <property type="project" value="UniProtKB-KW"/>
</dbReference>
<evidence type="ECO:0000256" key="13">
    <source>
        <dbReference type="ARBA" id="ARBA00049714"/>
    </source>
</evidence>
<evidence type="ECO:0000256" key="7">
    <source>
        <dbReference type="ARBA" id="ARBA00023014"/>
    </source>
</evidence>
<dbReference type="Gene3D" id="3.50.50.60">
    <property type="entry name" value="FAD/NAD(P)-binding domain"/>
    <property type="match status" value="2"/>
</dbReference>
<evidence type="ECO:0000256" key="1">
    <source>
        <dbReference type="ARBA" id="ARBA00001917"/>
    </source>
</evidence>
<dbReference type="Pfam" id="PF14691">
    <property type="entry name" value="Fer4_20"/>
    <property type="match status" value="1"/>
</dbReference>
<evidence type="ECO:0000256" key="6">
    <source>
        <dbReference type="ARBA" id="ARBA00023004"/>
    </source>
</evidence>
<comment type="subunit">
    <text evidence="13">Heterotetramer of 2 PreA and 2 PreT subunits.</text>
</comment>
<feature type="domain" description="4Fe-4S ferredoxin-type" evidence="15">
    <location>
        <begin position="902"/>
        <end position="931"/>
    </location>
</feature>
<keyword evidence="17" id="KW-1185">Reference proteome</keyword>
<dbReference type="AlphaFoldDB" id="A0A391PDR1"/>
<dbReference type="InterPro" id="IPR017701">
    <property type="entry name" value="Se_rdtase_YgfK"/>
</dbReference>